<gene>
    <name evidence="2" type="ORF">GCM10017566_56520</name>
</gene>
<dbReference type="PROSITE" id="PS00032">
    <property type="entry name" value="ANTENNAPEDIA"/>
    <property type="match status" value="1"/>
</dbReference>
<reference evidence="2" key="1">
    <citation type="journal article" date="2014" name="Int. J. Syst. Evol. Microbiol.">
        <title>Complete genome sequence of Corynebacterium casei LMG S-19264T (=DSM 44701T), isolated from a smear-ripened cheese.</title>
        <authorList>
            <consortium name="US DOE Joint Genome Institute (JGI-PGF)"/>
            <person name="Walter F."/>
            <person name="Albersmeier A."/>
            <person name="Kalinowski J."/>
            <person name="Ruckert C."/>
        </authorList>
    </citation>
    <scope>NUCLEOTIDE SEQUENCE</scope>
    <source>
        <strain evidence="2">CGMCC 4.7679</strain>
    </source>
</reference>
<dbReference type="GO" id="GO:0003700">
    <property type="term" value="F:DNA-binding transcription factor activity"/>
    <property type="evidence" value="ECO:0007669"/>
    <property type="project" value="InterPro"/>
</dbReference>
<comment type="caution">
    <text evidence="2">The sequence shown here is derived from an EMBL/GenBank/DDBJ whole genome shotgun (WGS) entry which is preliminary data.</text>
</comment>
<sequence>MSIDEVTFSDLLNRPKETLGKLESAPHGVLRVHRRTEEDLVLTTQSRAEQISETLSVTIKLFVTLLQHSEQARASALEIAPQVFPWMRFLPADDAPKFLEELLGVLEGSESLDNFAPVAQVVIEWRNTAEIMADPEIMRILSQDGEDFGPVPRP</sequence>
<dbReference type="GO" id="GO:0003677">
    <property type="term" value="F:DNA binding"/>
    <property type="evidence" value="ECO:0007669"/>
    <property type="project" value="InterPro"/>
</dbReference>
<evidence type="ECO:0008006" key="4">
    <source>
        <dbReference type="Google" id="ProtNLM"/>
    </source>
</evidence>
<evidence type="ECO:0000313" key="2">
    <source>
        <dbReference type="EMBL" id="GHF75278.1"/>
    </source>
</evidence>
<keyword evidence="1" id="KW-0217">Developmental protein</keyword>
<dbReference type="Proteomes" id="UP000658656">
    <property type="component" value="Unassembled WGS sequence"/>
</dbReference>
<reference evidence="2" key="2">
    <citation type="submission" date="2020-09" db="EMBL/GenBank/DDBJ databases">
        <authorList>
            <person name="Sun Q."/>
            <person name="Zhou Y."/>
        </authorList>
    </citation>
    <scope>NUCLEOTIDE SEQUENCE</scope>
    <source>
        <strain evidence="2">CGMCC 4.7679</strain>
    </source>
</reference>
<dbReference type="EMBL" id="BNAV01000010">
    <property type="protein sequence ID" value="GHF75278.1"/>
    <property type="molecule type" value="Genomic_DNA"/>
</dbReference>
<protein>
    <recommendedName>
        <fullName evidence="4">Prevent-host-death family protein</fullName>
    </recommendedName>
</protein>
<keyword evidence="3" id="KW-1185">Reference proteome</keyword>
<dbReference type="AlphaFoldDB" id="A0A8H9IXS1"/>
<name>A0A8H9IXS1_9PSEU</name>
<dbReference type="InterPro" id="IPR001827">
    <property type="entry name" value="Homeobox_Antennapedia_CS"/>
</dbReference>
<evidence type="ECO:0000313" key="3">
    <source>
        <dbReference type="Proteomes" id="UP000658656"/>
    </source>
</evidence>
<proteinExistence type="predicted"/>
<dbReference type="OrthoDB" id="3378334at2"/>
<organism evidence="2 3">
    <name type="scientific">Amycolatopsis bartoniae</name>
    <dbReference type="NCBI Taxonomy" id="941986"/>
    <lineage>
        <taxon>Bacteria</taxon>
        <taxon>Bacillati</taxon>
        <taxon>Actinomycetota</taxon>
        <taxon>Actinomycetes</taxon>
        <taxon>Pseudonocardiales</taxon>
        <taxon>Pseudonocardiaceae</taxon>
        <taxon>Amycolatopsis</taxon>
    </lineage>
</organism>
<accession>A0A8H9IXS1</accession>
<dbReference type="RefSeq" id="WP_145937064.1">
    <property type="nucleotide sequence ID" value="NZ_BNAV01000010.1"/>
</dbReference>
<evidence type="ECO:0000256" key="1">
    <source>
        <dbReference type="ARBA" id="ARBA00022473"/>
    </source>
</evidence>